<dbReference type="Gene3D" id="3.40.190.170">
    <property type="entry name" value="Bacterial extracellular solute-binding protein, family 7"/>
    <property type="match status" value="1"/>
</dbReference>
<organism evidence="4 5">
    <name type="scientific">Bordetella pseudohinzii</name>
    <dbReference type="NCBI Taxonomy" id="1331258"/>
    <lineage>
        <taxon>Bacteria</taxon>
        <taxon>Pseudomonadati</taxon>
        <taxon>Pseudomonadota</taxon>
        <taxon>Betaproteobacteria</taxon>
        <taxon>Burkholderiales</taxon>
        <taxon>Alcaligenaceae</taxon>
        <taxon>Bordetella</taxon>
    </lineage>
</organism>
<dbReference type="GO" id="GO:0055085">
    <property type="term" value="P:transmembrane transport"/>
    <property type="evidence" value="ECO:0007669"/>
    <property type="project" value="InterPro"/>
</dbReference>
<evidence type="ECO:0000313" key="5">
    <source>
        <dbReference type="Proteomes" id="UP000053096"/>
    </source>
</evidence>
<name>A0A0M7DG13_9BORD</name>
<proteinExistence type="inferred from homology"/>
<evidence type="ECO:0000313" key="4">
    <source>
        <dbReference type="EMBL" id="CUI53017.1"/>
    </source>
</evidence>
<evidence type="ECO:0000256" key="3">
    <source>
        <dbReference type="ARBA" id="ARBA00022729"/>
    </source>
</evidence>
<dbReference type="PANTHER" id="PTHR33376">
    <property type="match status" value="1"/>
</dbReference>
<dbReference type="AlphaFoldDB" id="A0A0M7DG13"/>
<dbReference type="Pfam" id="PF03480">
    <property type="entry name" value="DctP"/>
    <property type="match status" value="1"/>
</dbReference>
<dbReference type="NCBIfam" id="NF037995">
    <property type="entry name" value="TRAP_S1"/>
    <property type="match status" value="1"/>
</dbReference>
<dbReference type="EMBL" id="CYTV01000002">
    <property type="protein sequence ID" value="CUI53017.1"/>
    <property type="molecule type" value="Genomic_DNA"/>
</dbReference>
<dbReference type="PIRSF" id="PIRSF006470">
    <property type="entry name" value="DctB"/>
    <property type="match status" value="1"/>
</dbReference>
<dbReference type="InterPro" id="IPR018389">
    <property type="entry name" value="DctP_fam"/>
</dbReference>
<accession>A0A0M7DG13</accession>
<dbReference type="OrthoDB" id="9794826at2"/>
<dbReference type="Proteomes" id="UP000053096">
    <property type="component" value="Unassembled WGS sequence"/>
</dbReference>
<dbReference type="NCBIfam" id="TIGR00787">
    <property type="entry name" value="dctP"/>
    <property type="match status" value="1"/>
</dbReference>
<dbReference type="PANTHER" id="PTHR33376:SF7">
    <property type="entry name" value="C4-DICARBOXYLATE-BINDING PROTEIN DCTB"/>
    <property type="match status" value="1"/>
</dbReference>
<dbReference type="GO" id="GO:0030288">
    <property type="term" value="C:outer membrane-bounded periplasmic space"/>
    <property type="evidence" value="ECO:0007669"/>
    <property type="project" value="InterPro"/>
</dbReference>
<reference evidence="4 5" key="1">
    <citation type="submission" date="2015-09" db="EMBL/GenBank/DDBJ databases">
        <authorList>
            <person name="Jackson K.R."/>
            <person name="Lunt B.L."/>
            <person name="Fisher J.N.B."/>
            <person name="Gardner A.V."/>
            <person name="Bailey M.E."/>
            <person name="Deus L.M."/>
            <person name="Earl A.S."/>
            <person name="Gibby P.D."/>
            <person name="Hartmann K.A."/>
            <person name="Liu J.E."/>
            <person name="Manci A.M."/>
            <person name="Nielsen D.A."/>
            <person name="Solomon M.B."/>
            <person name="Breakwell D.P."/>
            <person name="Burnett S.H."/>
            <person name="Grose J.H."/>
        </authorList>
    </citation>
    <scope>NUCLEOTIDE SEQUENCE [LARGE SCALE GENOMIC DNA]</scope>
    <source>
        <strain evidence="4 5">2789STDY5608636</strain>
    </source>
</reference>
<comment type="similarity">
    <text evidence="1">Belongs to the bacterial solute-binding protein 7 family.</text>
</comment>
<protein>
    <submittedName>
        <fullName evidence="4">TRAP-type mannitol/chloroaromatic compound transport system, periplasmic component</fullName>
    </submittedName>
</protein>
<keyword evidence="3" id="KW-0732">Signal</keyword>
<evidence type="ECO:0000256" key="1">
    <source>
        <dbReference type="ARBA" id="ARBA00009023"/>
    </source>
</evidence>
<gene>
    <name evidence="4" type="ORF">ERS370011_00995</name>
</gene>
<sequence length="363" mass="38476">MRFGAFRSIGKPLLRSAMDVGARSLPARRALALACGMALGAAQIGAQAVGAPIELGVADYRSYLPETHSLRMALHAFARQVETNSGGRLHVRVWPGAPAGSPQDQIQALRTAAPGAPDIMVVAATGLAGLSPDFELFDLPYALRDDASVDAIFDGGVGQRLLASLAPAGLVGLGWMENGFRQLSSSQARIQGLADFKGLAVRTLPTAVSTQAFSAWGARPVSLPASGVHAALRSGTVQAQEGFVTQLLDSRLYEVQRHVWLTNHSFGAQVLVMNAAAWRGLSEADARALKEAAIAASREQRAGSRAEARQALAELSSRGMQVHRMPPRTLEDLADATADVRRRHPAFLQLGSSPVSRLMQNPQ</sequence>
<dbReference type="InterPro" id="IPR004682">
    <property type="entry name" value="TRAP_DctP"/>
</dbReference>
<evidence type="ECO:0000256" key="2">
    <source>
        <dbReference type="ARBA" id="ARBA00022448"/>
    </source>
</evidence>
<dbReference type="InterPro" id="IPR038404">
    <property type="entry name" value="TRAP_DctP_sf"/>
</dbReference>
<keyword evidence="2" id="KW-0813">Transport</keyword>